<evidence type="ECO:0000313" key="3">
    <source>
        <dbReference type="EMBL" id="USP81312.1"/>
    </source>
</evidence>
<name>A0A9Q8ZDK2_CURCL</name>
<evidence type="ECO:0000313" key="4">
    <source>
        <dbReference type="Proteomes" id="UP001056012"/>
    </source>
</evidence>
<keyword evidence="2" id="KW-0812">Transmembrane</keyword>
<dbReference type="AlphaFoldDB" id="A0A9Q8ZDK2"/>
<feature type="transmembrane region" description="Helical" evidence="2">
    <location>
        <begin position="97"/>
        <end position="116"/>
    </location>
</feature>
<dbReference type="PANTHER" id="PTHR35179:SF1">
    <property type="entry name" value="INTEGRAL MEMBRANE PROTEIN"/>
    <property type="match status" value="1"/>
</dbReference>
<feature type="transmembrane region" description="Helical" evidence="2">
    <location>
        <begin position="214"/>
        <end position="233"/>
    </location>
</feature>
<dbReference type="Proteomes" id="UP001056012">
    <property type="component" value="Chromosome 6"/>
</dbReference>
<keyword evidence="4" id="KW-1185">Reference proteome</keyword>
<dbReference type="OrthoDB" id="3205825at2759"/>
<reference evidence="3" key="1">
    <citation type="submission" date="2021-12" db="EMBL/GenBank/DDBJ databases">
        <title>Curvularia clavata genome.</title>
        <authorList>
            <person name="Cao Y."/>
        </authorList>
    </citation>
    <scope>NUCLEOTIDE SEQUENCE</scope>
    <source>
        <strain evidence="3">Yc1106</strain>
    </source>
</reference>
<keyword evidence="2" id="KW-0472">Membrane</keyword>
<feature type="transmembrane region" description="Helical" evidence="2">
    <location>
        <begin position="32"/>
        <end position="55"/>
    </location>
</feature>
<protein>
    <recommendedName>
        <fullName evidence="5">Transmembrane protein</fullName>
    </recommendedName>
</protein>
<feature type="transmembrane region" description="Helical" evidence="2">
    <location>
        <begin position="67"/>
        <end position="91"/>
    </location>
</feature>
<dbReference type="EMBL" id="CP089279">
    <property type="protein sequence ID" value="USP81312.1"/>
    <property type="molecule type" value="Genomic_DNA"/>
</dbReference>
<proteinExistence type="predicted"/>
<accession>A0A9Q8ZDK2</accession>
<evidence type="ECO:0000256" key="2">
    <source>
        <dbReference type="SAM" id="Phobius"/>
    </source>
</evidence>
<sequence length="423" mass="48398">MDREWKPDVNFSPWGPFVGKGFKYDTITYTDITISSVVWALTLVNLLIAACLGYKQCRSSRSPLRSVYIWMIWLEMVASFIMGLECYLFVLKYIRPSVYFYCSVLVMWCLQVQMLLQIIINRIRLIVPDRNHTRKWMIVTAVIVTAINISVFNIWVPARLQVNHTYYLVNEIWDRVEKFIYLIIDAGLNWYFLKVVKENLVNNGLQKYNKLLRFNQRIIILSLLMDVMIIAAMSIPNSFIYILFHPLAYLVKLNIEMTMANLIKRIAVSSSHKVGGDRARIANEFDLSNLSISGQKSSTMRGTHACRSSLVEMSSFGPKSAPEHEVTAQGGVSFMHMSDQIKITKDIHIQSEAIEGDVLGSAKENMQAKGLEPGEISEVRSKSVDDLTEDESAKSVYMQGRGDSDDERHLVGYQQKGTWYRLG</sequence>
<evidence type="ECO:0000256" key="1">
    <source>
        <dbReference type="SAM" id="MobiDB-lite"/>
    </source>
</evidence>
<organism evidence="3 4">
    <name type="scientific">Curvularia clavata</name>
    <dbReference type="NCBI Taxonomy" id="95742"/>
    <lineage>
        <taxon>Eukaryota</taxon>
        <taxon>Fungi</taxon>
        <taxon>Dikarya</taxon>
        <taxon>Ascomycota</taxon>
        <taxon>Pezizomycotina</taxon>
        <taxon>Dothideomycetes</taxon>
        <taxon>Pleosporomycetidae</taxon>
        <taxon>Pleosporales</taxon>
        <taxon>Pleosporineae</taxon>
        <taxon>Pleosporaceae</taxon>
        <taxon>Curvularia</taxon>
    </lineage>
</organism>
<dbReference type="VEuPathDB" id="FungiDB:yc1106_08586"/>
<feature type="transmembrane region" description="Helical" evidence="2">
    <location>
        <begin position="136"/>
        <end position="156"/>
    </location>
</feature>
<feature type="region of interest" description="Disordered" evidence="1">
    <location>
        <begin position="373"/>
        <end position="407"/>
    </location>
</feature>
<evidence type="ECO:0008006" key="5">
    <source>
        <dbReference type="Google" id="ProtNLM"/>
    </source>
</evidence>
<dbReference type="PANTHER" id="PTHR35179">
    <property type="entry name" value="PROTEIN CBG02620"/>
    <property type="match status" value="1"/>
</dbReference>
<gene>
    <name evidence="3" type="ORF">yc1106_08586</name>
</gene>
<keyword evidence="2" id="KW-1133">Transmembrane helix</keyword>